<accession>A0ABT8DTT1</accession>
<dbReference type="Gene3D" id="3.40.50.10540">
    <property type="entry name" value="Crotonobetainyl-coa:carnitine coa-transferase, domain 1"/>
    <property type="match status" value="1"/>
</dbReference>
<dbReference type="Pfam" id="PF02515">
    <property type="entry name" value="CoA_transf_3"/>
    <property type="match status" value="1"/>
</dbReference>
<dbReference type="InterPro" id="IPR050509">
    <property type="entry name" value="CoA-transferase_III"/>
</dbReference>
<dbReference type="InterPro" id="IPR003673">
    <property type="entry name" value="CoA-Trfase_fam_III"/>
</dbReference>
<sequence length="412" mass="44084">MSAASPLLPPCLEGLRVVEISAFVAAPLGGMTLAQMGADVIRIDPLQGGLDYRRWPVTADNESLFWRGLNKGKRSVAIDTSTAEGRELCQRIIAAPGPDAGFFVTNLPARGWMSYDALRAARPDLVQLTLQGDRHGGSAVDYTVNPRVGLPYLTGAGSADEVVNHVLPAWDLVAGHLLAIGLLGAERQRTRTGRGQEVRLALEDVALAMISHLGFVAEAQLGAPRQRHGNELFGAFGRDFVCADGVRIMLVALTLKQWRALCEAMQLGSAMSELGRGLGLDLDREGDRFQAREAIAEWVADWVGRRSFAQASQALQQHGVCWSRYQSLQQLVASDPECSPANPLFSSIDQSGIGRTLAAGLPLNFGAGPRLEARLAPALGQHTEAVALEVAGLSSAEFGRLVDRGIVRQAKA</sequence>
<name>A0ABT8DTT1_9BURK</name>
<keyword evidence="1" id="KW-0808">Transferase</keyword>
<dbReference type="GO" id="GO:0016740">
    <property type="term" value="F:transferase activity"/>
    <property type="evidence" value="ECO:0007669"/>
    <property type="project" value="UniProtKB-KW"/>
</dbReference>
<protein>
    <submittedName>
        <fullName evidence="1">CoA transferase</fullName>
    </submittedName>
</protein>
<proteinExistence type="predicted"/>
<dbReference type="Gene3D" id="3.30.1540.10">
    <property type="entry name" value="formyl-coa transferase, domain 3"/>
    <property type="match status" value="1"/>
</dbReference>
<dbReference type="InterPro" id="IPR044855">
    <property type="entry name" value="CoA-Trfase_III_dom3_sf"/>
</dbReference>
<dbReference type="Proteomes" id="UP001228044">
    <property type="component" value="Unassembled WGS sequence"/>
</dbReference>
<dbReference type="PANTHER" id="PTHR48228:SF5">
    <property type="entry name" value="ALPHA-METHYLACYL-COA RACEMASE"/>
    <property type="match status" value="1"/>
</dbReference>
<dbReference type="RefSeq" id="WP_290359775.1">
    <property type="nucleotide sequence ID" value="NZ_JAUHHC010000003.1"/>
</dbReference>
<reference evidence="1 2" key="1">
    <citation type="submission" date="2023-06" db="EMBL/GenBank/DDBJ databases">
        <title>Pelomonas sp. PFR6 16S ribosomal RNA gene Genome sequencing and assembly.</title>
        <authorList>
            <person name="Woo H."/>
        </authorList>
    </citation>
    <scope>NUCLEOTIDE SEQUENCE [LARGE SCALE GENOMIC DNA]</scope>
    <source>
        <strain evidence="1 2">PFR6</strain>
    </source>
</reference>
<comment type="caution">
    <text evidence="1">The sequence shown here is derived from an EMBL/GenBank/DDBJ whole genome shotgun (WGS) entry which is preliminary data.</text>
</comment>
<dbReference type="EMBL" id="JAUHHC010000003">
    <property type="protein sequence ID" value="MDN3921486.1"/>
    <property type="molecule type" value="Genomic_DNA"/>
</dbReference>
<gene>
    <name evidence="1" type="ORF">QWJ38_14430</name>
</gene>
<evidence type="ECO:0000313" key="2">
    <source>
        <dbReference type="Proteomes" id="UP001228044"/>
    </source>
</evidence>
<evidence type="ECO:0000313" key="1">
    <source>
        <dbReference type="EMBL" id="MDN3921486.1"/>
    </source>
</evidence>
<dbReference type="InterPro" id="IPR023606">
    <property type="entry name" value="CoA-Trfase_III_dom_1_sf"/>
</dbReference>
<keyword evidence="2" id="KW-1185">Reference proteome</keyword>
<dbReference type="PANTHER" id="PTHR48228">
    <property type="entry name" value="SUCCINYL-COA--D-CITRAMALATE COA-TRANSFERASE"/>
    <property type="match status" value="1"/>
</dbReference>
<dbReference type="SUPFAM" id="SSF89796">
    <property type="entry name" value="CoA-transferase family III (CaiB/BaiF)"/>
    <property type="match status" value="1"/>
</dbReference>
<organism evidence="1 2">
    <name type="scientific">Roseateles violae</name>
    <dbReference type="NCBI Taxonomy" id="3058042"/>
    <lineage>
        <taxon>Bacteria</taxon>
        <taxon>Pseudomonadati</taxon>
        <taxon>Pseudomonadota</taxon>
        <taxon>Betaproteobacteria</taxon>
        <taxon>Burkholderiales</taxon>
        <taxon>Sphaerotilaceae</taxon>
        <taxon>Roseateles</taxon>
    </lineage>
</organism>